<feature type="transmembrane region" description="Helical" evidence="1">
    <location>
        <begin position="398"/>
        <end position="414"/>
    </location>
</feature>
<dbReference type="RefSeq" id="WP_349427075.1">
    <property type="nucleotide sequence ID" value="NZ_CP151632.1"/>
</dbReference>
<evidence type="ECO:0008006" key="3">
    <source>
        <dbReference type="Google" id="ProtNLM"/>
    </source>
</evidence>
<keyword evidence="1" id="KW-0812">Transmembrane</keyword>
<protein>
    <recommendedName>
        <fullName evidence="3">Integral membrane protein</fullName>
    </recommendedName>
</protein>
<feature type="transmembrane region" description="Helical" evidence="1">
    <location>
        <begin position="420"/>
        <end position="437"/>
    </location>
</feature>
<organism evidence="2">
    <name type="scientific">Microbacterium sp. LWS13-1.2</name>
    <dbReference type="NCBI Taxonomy" id="3135264"/>
    <lineage>
        <taxon>Bacteria</taxon>
        <taxon>Bacillati</taxon>
        <taxon>Actinomycetota</taxon>
        <taxon>Actinomycetes</taxon>
        <taxon>Micrococcales</taxon>
        <taxon>Microbacteriaceae</taxon>
        <taxon>Microbacterium</taxon>
    </lineage>
</organism>
<keyword evidence="1" id="KW-0472">Membrane</keyword>
<dbReference type="EMBL" id="CP151632">
    <property type="protein sequence ID" value="WZO32441.1"/>
    <property type="molecule type" value="Genomic_DNA"/>
</dbReference>
<feature type="transmembrane region" description="Helical" evidence="1">
    <location>
        <begin position="52"/>
        <end position="75"/>
    </location>
</feature>
<feature type="transmembrane region" description="Helical" evidence="1">
    <location>
        <begin position="289"/>
        <end position="313"/>
    </location>
</feature>
<evidence type="ECO:0000256" key="1">
    <source>
        <dbReference type="SAM" id="Phobius"/>
    </source>
</evidence>
<evidence type="ECO:0000313" key="2">
    <source>
        <dbReference type="EMBL" id="WZO32441.1"/>
    </source>
</evidence>
<sequence length="512" mass="53056">MTDLTAADETAALRARLDALEAENARLRAETRPSPPVTAAATDRPHGNRWRAFLSALCIVIATILVPVSIVAAWARVELVDETRFVETFAPLADDPQVQAMVADQVTVAIEDSLDLEGLTNDLFDGIQQLDLPPRALAALDLLRAPAAQGLQNLVDTTVTRLVESDAFADVWETALRASHRSLAAVAAGGTSSGAVVIGENGEVGIQLGPIIEEVKKRLVDRGIGFAESIPVIDRTIVVAQSDALTVVGTVYNLAVAAGWWTPIVALVLFLAGILIARRRSTAGLGTGIGIALGAGVLAMGLGIGGSILALSAPNLGVPAGALASMYEQITSAMRDTAVVLTLLGVVIAVIAWMSGRWRGARAARGGVASINAGARGALLKRGVDTGRFGAWLYAQRVLVRIALGALAIVWLMLLRPLSVGEVFLVLVVWLIVWWVFELLQRRPEEAAAAAALADEAASAAGAAESAPAVDGEADTVVIVDGDPADPDADTLVIETDVATDAAAASGSKKGS</sequence>
<feature type="transmembrane region" description="Helical" evidence="1">
    <location>
        <begin position="258"/>
        <end position="277"/>
    </location>
</feature>
<keyword evidence="1" id="KW-1133">Transmembrane helix</keyword>
<dbReference type="AlphaFoldDB" id="A0AAU6S6B8"/>
<name>A0AAU6S6B8_9MICO</name>
<gene>
    <name evidence="2" type="ORF">MRBLWS13_000028</name>
</gene>
<proteinExistence type="predicted"/>
<reference evidence="2" key="1">
    <citation type="submission" date="2024-04" db="EMBL/GenBank/DDBJ databases">
        <authorList>
            <person name="Roder T."/>
            <person name="Oberhansli S."/>
            <person name="Kreuzer M."/>
        </authorList>
    </citation>
    <scope>NUCLEOTIDE SEQUENCE</scope>
    <source>
        <strain evidence="2">LWS13-1.2</strain>
    </source>
</reference>
<accession>A0AAU6S6B8</accession>
<feature type="transmembrane region" description="Helical" evidence="1">
    <location>
        <begin position="333"/>
        <end position="355"/>
    </location>
</feature>